<evidence type="ECO:0000313" key="4">
    <source>
        <dbReference type="Proteomes" id="UP000247810"/>
    </source>
</evidence>
<organism evidence="3 4">
    <name type="scientific">Aspergillus ellipticus CBS 707.79</name>
    <dbReference type="NCBI Taxonomy" id="1448320"/>
    <lineage>
        <taxon>Eukaryota</taxon>
        <taxon>Fungi</taxon>
        <taxon>Dikarya</taxon>
        <taxon>Ascomycota</taxon>
        <taxon>Pezizomycotina</taxon>
        <taxon>Eurotiomycetes</taxon>
        <taxon>Eurotiomycetidae</taxon>
        <taxon>Eurotiales</taxon>
        <taxon>Aspergillaceae</taxon>
        <taxon>Aspergillus</taxon>
        <taxon>Aspergillus subgen. Circumdati</taxon>
    </lineage>
</organism>
<feature type="transmembrane region" description="Helical" evidence="2">
    <location>
        <begin position="53"/>
        <end position="74"/>
    </location>
</feature>
<keyword evidence="2" id="KW-0812">Transmembrane</keyword>
<name>A0A319DP52_9EURO</name>
<keyword evidence="2" id="KW-1133">Transmembrane helix</keyword>
<dbReference type="Proteomes" id="UP000247810">
    <property type="component" value="Unassembled WGS sequence"/>
</dbReference>
<gene>
    <name evidence="3" type="ORF">BO71DRAFT_206920</name>
</gene>
<evidence type="ECO:0000313" key="3">
    <source>
        <dbReference type="EMBL" id="PYH99440.1"/>
    </source>
</evidence>
<dbReference type="VEuPathDB" id="FungiDB:BO71DRAFT_206920"/>
<dbReference type="AlphaFoldDB" id="A0A319DP52"/>
<feature type="region of interest" description="Disordered" evidence="1">
    <location>
        <begin position="1"/>
        <end position="37"/>
    </location>
</feature>
<protein>
    <submittedName>
        <fullName evidence="3">Uncharacterized protein</fullName>
    </submittedName>
</protein>
<dbReference type="EMBL" id="KZ825802">
    <property type="protein sequence ID" value="PYH99440.1"/>
    <property type="molecule type" value="Genomic_DNA"/>
</dbReference>
<sequence>MLLRLGQSGAPARRSMESMESMQPSPWGSVPSERRGGWPSPVVRSIYSCLLHALRGAVVAFASISLMLVVRWFFVPKADTLFSSSVHADSRHPLCLHLRHLSFLFSSHFRGSTPQPASG</sequence>
<accession>A0A319DP52</accession>
<reference evidence="3 4" key="1">
    <citation type="submission" date="2018-02" db="EMBL/GenBank/DDBJ databases">
        <title>The genomes of Aspergillus section Nigri reveals drivers in fungal speciation.</title>
        <authorList>
            <consortium name="DOE Joint Genome Institute"/>
            <person name="Vesth T.C."/>
            <person name="Nybo J."/>
            <person name="Theobald S."/>
            <person name="Brandl J."/>
            <person name="Frisvad J.C."/>
            <person name="Nielsen K.F."/>
            <person name="Lyhne E.K."/>
            <person name="Kogle M.E."/>
            <person name="Kuo A."/>
            <person name="Riley R."/>
            <person name="Clum A."/>
            <person name="Nolan M."/>
            <person name="Lipzen A."/>
            <person name="Salamov A."/>
            <person name="Henrissat B."/>
            <person name="Wiebenga A."/>
            <person name="De vries R.P."/>
            <person name="Grigoriev I.V."/>
            <person name="Mortensen U.H."/>
            <person name="Andersen M.R."/>
            <person name="Baker S.E."/>
        </authorList>
    </citation>
    <scope>NUCLEOTIDE SEQUENCE [LARGE SCALE GENOMIC DNA]</scope>
    <source>
        <strain evidence="3 4">CBS 707.79</strain>
    </source>
</reference>
<keyword evidence="2" id="KW-0472">Membrane</keyword>
<evidence type="ECO:0000256" key="2">
    <source>
        <dbReference type="SAM" id="Phobius"/>
    </source>
</evidence>
<proteinExistence type="predicted"/>
<keyword evidence="4" id="KW-1185">Reference proteome</keyword>
<evidence type="ECO:0000256" key="1">
    <source>
        <dbReference type="SAM" id="MobiDB-lite"/>
    </source>
</evidence>